<feature type="domain" description="Retroviral polymerase SH3-like" evidence="1">
    <location>
        <begin position="39"/>
        <end position="96"/>
    </location>
</feature>
<evidence type="ECO:0000313" key="2">
    <source>
        <dbReference type="EMBL" id="KAA3473819.1"/>
    </source>
</evidence>
<evidence type="ECO:0000259" key="1">
    <source>
        <dbReference type="Pfam" id="PF25597"/>
    </source>
</evidence>
<comment type="caution">
    <text evidence="2">The sequence shown here is derived from an EMBL/GenBank/DDBJ whole genome shotgun (WGS) entry which is preliminary data.</text>
</comment>
<accession>A0A5B6VW76</accession>
<reference evidence="2" key="1">
    <citation type="submission" date="2019-08" db="EMBL/GenBank/DDBJ databases">
        <authorList>
            <person name="Liu F."/>
        </authorList>
    </citation>
    <scope>NUCLEOTIDE SEQUENCE [LARGE SCALE GENOMIC DNA]</scope>
    <source>
        <strain evidence="2">PA1801</strain>
        <tissue evidence="2">Leaf</tissue>
    </source>
</reference>
<proteinExistence type="predicted"/>
<gene>
    <name evidence="2" type="ORF">EPI10_024169</name>
</gene>
<dbReference type="Proteomes" id="UP000325315">
    <property type="component" value="Unassembled WGS sequence"/>
</dbReference>
<protein>
    <submittedName>
        <fullName evidence="2">Retrovirus-related Pol polyprotein from transposon TNT 1-94</fullName>
    </submittedName>
</protein>
<dbReference type="EMBL" id="SMMG02000005">
    <property type="protein sequence ID" value="KAA3473819.1"/>
    <property type="molecule type" value="Genomic_DNA"/>
</dbReference>
<dbReference type="AlphaFoldDB" id="A0A5B6VW76"/>
<dbReference type="InterPro" id="IPR057670">
    <property type="entry name" value="SH3_retrovirus"/>
</dbReference>
<sequence length="207" mass="23186">MEWLSASISTSLKWASRQSSFKVLYGHDPTYDHLRVFDCCCFPYLRPFVTYKLEFRPQPSTFLGYSTQHKGYQCLLPNDTVIISRHVVFDENRFLSSESALEGSILMSSTTVSMVVSLIWQISSRPIEVSTVPPTPSQANISSVSSGVAGIFKPRVLAVETVELSTIEEAMSTSEWRATAQAEYDALIHNSTWELVPLPPNRRVIGC</sequence>
<organism evidence="2 3">
    <name type="scientific">Gossypium australe</name>
    <dbReference type="NCBI Taxonomy" id="47621"/>
    <lineage>
        <taxon>Eukaryota</taxon>
        <taxon>Viridiplantae</taxon>
        <taxon>Streptophyta</taxon>
        <taxon>Embryophyta</taxon>
        <taxon>Tracheophyta</taxon>
        <taxon>Spermatophyta</taxon>
        <taxon>Magnoliopsida</taxon>
        <taxon>eudicotyledons</taxon>
        <taxon>Gunneridae</taxon>
        <taxon>Pentapetalae</taxon>
        <taxon>rosids</taxon>
        <taxon>malvids</taxon>
        <taxon>Malvales</taxon>
        <taxon>Malvaceae</taxon>
        <taxon>Malvoideae</taxon>
        <taxon>Gossypium</taxon>
    </lineage>
</organism>
<name>A0A5B6VW76_9ROSI</name>
<dbReference type="Pfam" id="PF25597">
    <property type="entry name" value="SH3_retrovirus"/>
    <property type="match status" value="1"/>
</dbReference>
<keyword evidence="3" id="KW-1185">Reference proteome</keyword>
<evidence type="ECO:0000313" key="3">
    <source>
        <dbReference type="Proteomes" id="UP000325315"/>
    </source>
</evidence>